<dbReference type="AlphaFoldDB" id="A0A288Q7T4"/>
<name>A0A288Q7T4_9LACO</name>
<keyword evidence="2" id="KW-1185">Reference proteome</keyword>
<sequence>MVKKQFANPRDYALKLSELIQGTEEAGENVAPFFEKLRDAIDADKVAELPKAEFEEIAAEFDDVVEFYQATAAKITAMKAPVRLIGTHASLAKTFTAYAAATDMMAKSLDVANQSINMADFEQSENDQDTLMAEFLKHVRRAMSLAV</sequence>
<evidence type="ECO:0000313" key="1">
    <source>
        <dbReference type="EMBL" id="RDL01518.1"/>
    </source>
</evidence>
<dbReference type="OrthoDB" id="2146076at2"/>
<gene>
    <name evidence="1" type="ORF">DFP99_1424</name>
</gene>
<dbReference type="KEGG" id="wso:WSWS_00269"/>
<organism evidence="1 2">
    <name type="scientific">Weissella soli</name>
    <dbReference type="NCBI Taxonomy" id="155866"/>
    <lineage>
        <taxon>Bacteria</taxon>
        <taxon>Bacillati</taxon>
        <taxon>Bacillota</taxon>
        <taxon>Bacilli</taxon>
        <taxon>Lactobacillales</taxon>
        <taxon>Lactobacillaceae</taxon>
        <taxon>Weissella</taxon>
    </lineage>
</organism>
<evidence type="ECO:0000313" key="2">
    <source>
        <dbReference type="Proteomes" id="UP000254912"/>
    </source>
</evidence>
<dbReference type="GeneID" id="94545479"/>
<comment type="caution">
    <text evidence="1">The sequence shown here is derived from an EMBL/GenBank/DDBJ whole genome shotgun (WGS) entry which is preliminary data.</text>
</comment>
<proteinExistence type="predicted"/>
<dbReference type="Proteomes" id="UP000254912">
    <property type="component" value="Unassembled WGS sequence"/>
</dbReference>
<protein>
    <submittedName>
        <fullName evidence="1">Uncharacterized protein</fullName>
    </submittedName>
</protein>
<dbReference type="EMBL" id="QRAS01000004">
    <property type="protein sequence ID" value="RDL01518.1"/>
    <property type="molecule type" value="Genomic_DNA"/>
</dbReference>
<accession>A0A288Q7T4</accession>
<reference evidence="1 2" key="1">
    <citation type="submission" date="2018-07" db="EMBL/GenBank/DDBJ databases">
        <title>Genomic Encyclopedia of Type Strains, Phase III (KMG-III): the genomes of soil and plant-associated and newly described type strains.</title>
        <authorList>
            <person name="Whitman W."/>
        </authorList>
    </citation>
    <scope>NUCLEOTIDE SEQUENCE [LARGE SCALE GENOMIC DNA]</scope>
    <source>
        <strain evidence="1 2">CECT 7031</strain>
    </source>
</reference>
<dbReference type="RefSeq" id="WP_070229572.1">
    <property type="nucleotide sequence ID" value="NZ_BJYO01000006.1"/>
</dbReference>